<reference evidence="2 3" key="1">
    <citation type="journal article" date="2014" name="Mol. Biol. Evol.">
        <title>Massive expansion of Ubiquitination-related gene families within the Chlamydiae.</title>
        <authorList>
            <person name="Domman D."/>
            <person name="Collingro A."/>
            <person name="Lagkouvardos I."/>
            <person name="Gehre L."/>
            <person name="Weinmaier T."/>
            <person name="Rattei T."/>
            <person name="Subtil A."/>
            <person name="Horn M."/>
        </authorList>
    </citation>
    <scope>NUCLEOTIDE SEQUENCE [LARGE SCALE GENOMIC DNA]</scope>
    <source>
        <strain evidence="2 3">EI2</strain>
    </source>
</reference>
<feature type="transmembrane region" description="Helical" evidence="1">
    <location>
        <begin position="278"/>
        <end position="300"/>
    </location>
</feature>
<sequence>MMPFKGVYLFFCGLCMGMADLIPGISGGTIAFIMGFYQALLESLKSFNTDTLKLLFTFQWSQFLKKTQWKFLLTLVSGIACSMIFFSSFLHWILLNETYRIYLYSLFLGLILASFVFCIRQVKKWSWLKVIALIIGLSLAYFLTDFTLSNSREGKYAVRVDLGSFPVELVNYDGKLLKNLSASDLSVLTAKKNITPTSLVFDRQGQVLGESRQFAKVHHVGFFDGWLIICGAIAVCALLLPGVSGSYLLMLLGVYPLIIASLADLVTGLKYLHIDQEAVLVLFNLLLGIVIGGFCFARIASALLKNYPDISIAVLSGFMIGALRSVWPFWTYKYLLAPLKLHKGPQLFIETPYFPSLSSFILIKSIVCIAIGFGVVLFVEYLSTFSTKA</sequence>
<feature type="transmembrane region" description="Helical" evidence="1">
    <location>
        <begin position="71"/>
        <end position="95"/>
    </location>
</feature>
<dbReference type="EMBL" id="JSAN01000047">
    <property type="protein sequence ID" value="KIC72795.1"/>
    <property type="molecule type" value="Genomic_DNA"/>
</dbReference>
<dbReference type="PATRIC" id="fig|362787.3.peg.754"/>
<name>A0A0C1JNI1_9BACT</name>
<keyword evidence="1" id="KW-1133">Transmembrane helix</keyword>
<feature type="transmembrane region" description="Helical" evidence="1">
    <location>
        <begin position="126"/>
        <end position="144"/>
    </location>
</feature>
<protein>
    <recommendedName>
        <fullName evidence="4">DUF368 domain-containing protein</fullName>
    </recommendedName>
</protein>
<keyword evidence="1" id="KW-0472">Membrane</keyword>
<dbReference type="PANTHER" id="PTHR37308:SF1">
    <property type="entry name" value="POLYPRENYL-PHOSPHATE TRANSPORTER"/>
    <property type="match status" value="1"/>
</dbReference>
<dbReference type="PANTHER" id="PTHR37308">
    <property type="entry name" value="INTEGRAL MEMBRANE PROTEIN"/>
    <property type="match status" value="1"/>
</dbReference>
<organism evidence="2 3">
    <name type="scientific">Candidatus Protochlamydia amoebophila</name>
    <dbReference type="NCBI Taxonomy" id="362787"/>
    <lineage>
        <taxon>Bacteria</taxon>
        <taxon>Pseudomonadati</taxon>
        <taxon>Chlamydiota</taxon>
        <taxon>Chlamydiia</taxon>
        <taxon>Parachlamydiales</taxon>
        <taxon>Parachlamydiaceae</taxon>
        <taxon>Candidatus Protochlamydia</taxon>
    </lineage>
</organism>
<feature type="transmembrane region" description="Helical" evidence="1">
    <location>
        <begin position="101"/>
        <end position="119"/>
    </location>
</feature>
<dbReference type="InterPro" id="IPR007163">
    <property type="entry name" value="VCA0040-like"/>
</dbReference>
<dbReference type="Proteomes" id="UP000031465">
    <property type="component" value="Unassembled WGS sequence"/>
</dbReference>
<feature type="transmembrane region" description="Helical" evidence="1">
    <location>
        <begin position="220"/>
        <end position="240"/>
    </location>
</feature>
<feature type="transmembrane region" description="Helical" evidence="1">
    <location>
        <begin position="247"/>
        <end position="266"/>
    </location>
</feature>
<dbReference type="AlphaFoldDB" id="A0A0C1JNI1"/>
<feature type="transmembrane region" description="Helical" evidence="1">
    <location>
        <begin position="6"/>
        <end position="37"/>
    </location>
</feature>
<proteinExistence type="predicted"/>
<evidence type="ECO:0000313" key="2">
    <source>
        <dbReference type="EMBL" id="KIC72795.1"/>
    </source>
</evidence>
<evidence type="ECO:0000313" key="3">
    <source>
        <dbReference type="Proteomes" id="UP000031465"/>
    </source>
</evidence>
<evidence type="ECO:0008006" key="4">
    <source>
        <dbReference type="Google" id="ProtNLM"/>
    </source>
</evidence>
<gene>
    <name evidence="2" type="ORF">DB44_CA00070</name>
</gene>
<comment type="caution">
    <text evidence="2">The sequence shown here is derived from an EMBL/GenBank/DDBJ whole genome shotgun (WGS) entry which is preliminary data.</text>
</comment>
<keyword evidence="1" id="KW-0812">Transmembrane</keyword>
<feature type="transmembrane region" description="Helical" evidence="1">
    <location>
        <begin position="361"/>
        <end position="382"/>
    </location>
</feature>
<accession>A0A0C1JNI1</accession>
<feature type="transmembrane region" description="Helical" evidence="1">
    <location>
        <begin position="312"/>
        <end position="330"/>
    </location>
</feature>
<dbReference type="Pfam" id="PF04018">
    <property type="entry name" value="VCA0040-like"/>
    <property type="match status" value="2"/>
</dbReference>
<evidence type="ECO:0000256" key="1">
    <source>
        <dbReference type="SAM" id="Phobius"/>
    </source>
</evidence>